<gene>
    <name evidence="1" type="primary">AlNc14C391G11287</name>
    <name evidence="1" type="ORF">ALNC14_127260</name>
</gene>
<organism evidence="1">
    <name type="scientific">Albugo laibachii Nc14</name>
    <dbReference type="NCBI Taxonomy" id="890382"/>
    <lineage>
        <taxon>Eukaryota</taxon>
        <taxon>Sar</taxon>
        <taxon>Stramenopiles</taxon>
        <taxon>Oomycota</taxon>
        <taxon>Peronosporomycetes</taxon>
        <taxon>Albuginales</taxon>
        <taxon>Albuginaceae</taxon>
        <taxon>Albugo</taxon>
    </lineage>
</organism>
<reference evidence="1" key="2">
    <citation type="submission" date="2011-02" db="EMBL/GenBank/DDBJ databases">
        <authorList>
            <person name="MacLean D."/>
        </authorList>
    </citation>
    <scope>NUCLEOTIDE SEQUENCE</scope>
</reference>
<proteinExistence type="predicted"/>
<evidence type="ECO:0000313" key="1">
    <source>
        <dbReference type="EMBL" id="CCA26582.1"/>
    </source>
</evidence>
<accession>F0WYM3</accession>
<sequence>MFLFQPSYKTALMAQHIHTFQDTMTNVTNRIASTVSSKVASIVVQQHHAIRRRNRSTILVERQAKRCDHIAFVKVAQSSVVVHRGLQYCVIALWVFWIEIVVTESGDRL</sequence>
<dbReference type="AlphaFoldDB" id="F0WYM3"/>
<dbReference type="HOGENOM" id="CLU_2188892_0_0_1"/>
<dbReference type="EMBL" id="FR824434">
    <property type="protein sequence ID" value="CCA26582.1"/>
    <property type="molecule type" value="Genomic_DNA"/>
</dbReference>
<reference evidence="1" key="1">
    <citation type="journal article" date="2011" name="PLoS Biol.">
        <title>Gene gain and loss during evolution of obligate parasitism in the white rust pathogen of Arabidopsis thaliana.</title>
        <authorList>
            <person name="Kemen E."/>
            <person name="Gardiner A."/>
            <person name="Schultz-Larsen T."/>
            <person name="Kemen A.C."/>
            <person name="Balmuth A.L."/>
            <person name="Robert-Seilaniantz A."/>
            <person name="Bailey K."/>
            <person name="Holub E."/>
            <person name="Studholme D.J."/>
            <person name="Maclean D."/>
            <person name="Jones J.D."/>
        </authorList>
    </citation>
    <scope>NUCLEOTIDE SEQUENCE</scope>
</reference>
<name>F0WYM3_9STRA</name>
<protein>
    <submittedName>
        <fullName evidence="1">AlNc14C391G11287 protein</fullName>
    </submittedName>
</protein>